<dbReference type="RefSeq" id="WP_286345916.1">
    <property type="nucleotide sequence ID" value="NZ_AP027732.1"/>
</dbReference>
<accession>A0ABN6XW73</accession>
<evidence type="ECO:0000256" key="3">
    <source>
        <dbReference type="ARBA" id="ARBA00022525"/>
    </source>
</evidence>
<keyword evidence="5" id="KW-0572">Peptidoglycan-anchor</keyword>
<keyword evidence="7" id="KW-0812">Transmembrane</keyword>
<protein>
    <recommendedName>
        <fullName evidence="9">SDR-like Ig domain-containing protein</fullName>
    </recommendedName>
</protein>
<reference evidence="11" key="1">
    <citation type="journal article" date="2019" name="Int. J. Syst. Evol. Microbiol.">
        <title>The Global Catalogue of Microorganisms (GCM) 10K type strain sequencing project: providing services to taxonomists for standard genome sequencing and annotation.</title>
        <authorList>
            <consortium name="The Broad Institute Genomics Platform"/>
            <consortium name="The Broad Institute Genome Sequencing Center for Infectious Disease"/>
            <person name="Wu L."/>
            <person name="Ma J."/>
        </authorList>
    </citation>
    <scope>NUCLEOTIDE SEQUENCE [LARGE SCALE GENOMIC DNA]</scope>
    <source>
        <strain evidence="11">NBRC 108728</strain>
    </source>
</reference>
<keyword evidence="7" id="KW-1133">Transmembrane helix</keyword>
<dbReference type="InterPro" id="IPR041171">
    <property type="entry name" value="SDR_Ig"/>
</dbReference>
<evidence type="ECO:0000256" key="2">
    <source>
        <dbReference type="ARBA" id="ARBA00022512"/>
    </source>
</evidence>
<feature type="chain" id="PRO_5045513010" description="SDR-like Ig domain-containing protein" evidence="8">
    <location>
        <begin position="49"/>
        <end position="565"/>
    </location>
</feature>
<gene>
    <name evidence="10" type="ORF">GCM10025867_12820</name>
</gene>
<name>A0ABN6XW73_9MICO</name>
<dbReference type="Gene3D" id="2.60.40.1280">
    <property type="match status" value="1"/>
</dbReference>
<evidence type="ECO:0000256" key="1">
    <source>
        <dbReference type="ARBA" id="ARBA00004168"/>
    </source>
</evidence>
<keyword evidence="2" id="KW-0134">Cell wall</keyword>
<evidence type="ECO:0000256" key="4">
    <source>
        <dbReference type="ARBA" id="ARBA00022729"/>
    </source>
</evidence>
<evidence type="ECO:0000259" key="9">
    <source>
        <dbReference type="Pfam" id="PF17961"/>
    </source>
</evidence>
<keyword evidence="11" id="KW-1185">Reference proteome</keyword>
<dbReference type="InterPro" id="IPR011252">
    <property type="entry name" value="Fibrogen-bd_dom1"/>
</dbReference>
<proteinExistence type="predicted"/>
<feature type="region of interest" description="Disordered" evidence="6">
    <location>
        <begin position="480"/>
        <end position="511"/>
    </location>
</feature>
<feature type="region of interest" description="Disordered" evidence="6">
    <location>
        <begin position="177"/>
        <end position="201"/>
    </location>
</feature>
<feature type="domain" description="SDR-like Ig" evidence="9">
    <location>
        <begin position="69"/>
        <end position="155"/>
    </location>
</feature>
<evidence type="ECO:0000256" key="6">
    <source>
        <dbReference type="SAM" id="MobiDB-lite"/>
    </source>
</evidence>
<dbReference type="SUPFAM" id="SSF49401">
    <property type="entry name" value="Bacterial adhesins"/>
    <property type="match status" value="1"/>
</dbReference>
<evidence type="ECO:0000256" key="5">
    <source>
        <dbReference type="ARBA" id="ARBA00023088"/>
    </source>
</evidence>
<keyword evidence="4 8" id="KW-0732">Signal</keyword>
<evidence type="ECO:0000256" key="7">
    <source>
        <dbReference type="SAM" id="Phobius"/>
    </source>
</evidence>
<feature type="compositionally biased region" description="Low complexity" evidence="6">
    <location>
        <begin position="485"/>
        <end position="511"/>
    </location>
</feature>
<keyword evidence="7" id="KW-0472">Membrane</keyword>
<feature type="transmembrane region" description="Helical" evidence="7">
    <location>
        <begin position="535"/>
        <end position="556"/>
    </location>
</feature>
<feature type="signal peptide" evidence="8">
    <location>
        <begin position="1"/>
        <end position="48"/>
    </location>
</feature>
<evidence type="ECO:0000313" key="11">
    <source>
        <dbReference type="Proteomes" id="UP001321486"/>
    </source>
</evidence>
<dbReference type="InterPro" id="IPR008966">
    <property type="entry name" value="Adhesion_dom_sf"/>
</dbReference>
<sequence length="565" mass="56879">MPATRLSAPAHPSTRLTPGRRRRLAALLLVPLLAFAALLFGAAAPAQAAPITGAITDVRIAPTDPRLGAQLTTEIDWRVPNGTQSGDTFTLTLPSNLRNLPQGFALVDPDGGAVVANAVLSQTMPAVITFTMTDYASTHFDTHGTAFVTSNFSASSTPAGVTTPLTYTSGDGRVFTVPVTPTGSPTGTDRPSKYGVYTRPDQGRTNGTDFLAYNISTPVGPFESATTTDTVGSDQKWTFDCSTISYLDVRLNAAGTMVGRTPTTPASTSCSPTSLTVGWGPAVALHEYRVVIDASLPKATGVSTASQTFTNTARVVTVQGGARRSQAATAVDQQSSGGGTGVGVNPAVAIVKGDSRGNAADTDAARVTLGADGTASLVYRVTNTGSDVLQNVQVSDRVVSNGTVTGLSCDFSALGGPTSGTSFSGHFAVGVSFPCTANLSGVSAGDTDHQDVGTVTATGVLSGQRVTGSNAYFARVAGLSGPTGGTSTPNGGTTRPTAPVTAPAPAPAAVGTTGPAVAPVASDDDSTLAYTGTDVVAPLGAAGVLLALGLGLTVAARRRRVADSE</sequence>
<dbReference type="Pfam" id="PF17961">
    <property type="entry name" value="Big_8"/>
    <property type="match status" value="1"/>
</dbReference>
<evidence type="ECO:0000256" key="8">
    <source>
        <dbReference type="SAM" id="SignalP"/>
    </source>
</evidence>
<keyword evidence="3" id="KW-0964">Secreted</keyword>
<dbReference type="Proteomes" id="UP001321486">
    <property type="component" value="Chromosome"/>
</dbReference>
<comment type="subcellular location">
    <subcellularLocation>
        <location evidence="1">Secreted</location>
        <location evidence="1">Cell wall</location>
        <topology evidence="1">Peptidoglycan-anchor</topology>
    </subcellularLocation>
</comment>
<organism evidence="10 11">
    <name type="scientific">Frondihabitans sucicola</name>
    <dbReference type="NCBI Taxonomy" id="1268041"/>
    <lineage>
        <taxon>Bacteria</taxon>
        <taxon>Bacillati</taxon>
        <taxon>Actinomycetota</taxon>
        <taxon>Actinomycetes</taxon>
        <taxon>Micrococcales</taxon>
        <taxon>Microbacteriaceae</taxon>
        <taxon>Frondihabitans</taxon>
    </lineage>
</organism>
<dbReference type="EMBL" id="AP027732">
    <property type="protein sequence ID" value="BDZ49041.1"/>
    <property type="molecule type" value="Genomic_DNA"/>
</dbReference>
<feature type="compositionally biased region" description="Low complexity" evidence="6">
    <location>
        <begin position="177"/>
        <end position="188"/>
    </location>
</feature>
<evidence type="ECO:0000313" key="10">
    <source>
        <dbReference type="EMBL" id="BDZ49041.1"/>
    </source>
</evidence>